<dbReference type="SUPFAM" id="SSF52777">
    <property type="entry name" value="CoA-dependent acyltransferases"/>
    <property type="match status" value="4"/>
</dbReference>
<evidence type="ECO:0000256" key="8">
    <source>
        <dbReference type="SAM" id="MobiDB-lite"/>
    </source>
</evidence>
<keyword evidence="5" id="KW-0436">Ligase</keyword>
<dbReference type="Gene3D" id="3.30.559.30">
    <property type="entry name" value="Nonribosomal peptide synthetase, condensation domain"/>
    <property type="match status" value="2"/>
</dbReference>
<dbReference type="Gene3D" id="3.40.50.1820">
    <property type="entry name" value="alpha/beta hydrolase"/>
    <property type="match status" value="1"/>
</dbReference>
<dbReference type="InterPro" id="IPR020806">
    <property type="entry name" value="PKS_PP-bd"/>
</dbReference>
<dbReference type="Pfam" id="PF00668">
    <property type="entry name" value="Condensation"/>
    <property type="match status" value="2"/>
</dbReference>
<dbReference type="InterPro" id="IPR036291">
    <property type="entry name" value="NAD(P)-bd_dom_sf"/>
</dbReference>
<evidence type="ECO:0000256" key="7">
    <source>
        <dbReference type="ARBA" id="ARBA00023194"/>
    </source>
</evidence>
<dbReference type="GO" id="GO:0016874">
    <property type="term" value="F:ligase activity"/>
    <property type="evidence" value="ECO:0007669"/>
    <property type="project" value="UniProtKB-KW"/>
</dbReference>
<dbReference type="FunFam" id="1.10.1200.10:FF:000005">
    <property type="entry name" value="Nonribosomal peptide synthetase 1"/>
    <property type="match status" value="1"/>
</dbReference>
<dbReference type="EMBL" id="BQYH01000005">
    <property type="protein sequence ID" value="GKU70756.1"/>
    <property type="molecule type" value="Genomic_DNA"/>
</dbReference>
<dbReference type="CDD" id="cd05235">
    <property type="entry name" value="SDR_e1"/>
    <property type="match status" value="1"/>
</dbReference>
<keyword evidence="12" id="KW-1185">Reference proteome</keyword>
<feature type="domain" description="Carrier" evidence="9">
    <location>
        <begin position="2026"/>
        <end position="2101"/>
    </location>
</feature>
<dbReference type="Gene3D" id="1.10.1200.10">
    <property type="entry name" value="ACP-like"/>
    <property type="match status" value="1"/>
</dbReference>
<evidence type="ECO:0000256" key="5">
    <source>
        <dbReference type="ARBA" id="ARBA00022598"/>
    </source>
</evidence>
<organism evidence="11 13">
    <name type="scientific">Mycobacterium montefiorense</name>
    <dbReference type="NCBI Taxonomy" id="154654"/>
    <lineage>
        <taxon>Bacteria</taxon>
        <taxon>Bacillati</taxon>
        <taxon>Actinomycetota</taxon>
        <taxon>Actinomycetes</taxon>
        <taxon>Mycobacteriales</taxon>
        <taxon>Mycobacteriaceae</taxon>
        <taxon>Mycobacterium</taxon>
        <taxon>Mycobacterium simiae complex</taxon>
    </lineage>
</organism>
<dbReference type="Proteomes" id="UP000245060">
    <property type="component" value="Unassembled WGS sequence"/>
</dbReference>
<dbReference type="PROSITE" id="PS00012">
    <property type="entry name" value="PHOSPHOPANTETHEINE"/>
    <property type="match status" value="2"/>
</dbReference>
<accession>A0AA37PJ73</accession>
<comment type="caution">
    <text evidence="11">The sequence shown here is derived from an EMBL/GenBank/DDBJ whole genome shotgun (WGS) entry which is preliminary data.</text>
</comment>
<evidence type="ECO:0000256" key="2">
    <source>
        <dbReference type="ARBA" id="ARBA00006432"/>
    </source>
</evidence>
<proteinExistence type="inferred from homology"/>
<dbReference type="Pfam" id="PF07993">
    <property type="entry name" value="NAD_binding_4"/>
    <property type="match status" value="1"/>
</dbReference>
<dbReference type="Pfam" id="PF00550">
    <property type="entry name" value="PP-binding"/>
    <property type="match status" value="2"/>
</dbReference>
<dbReference type="CDD" id="cd19543">
    <property type="entry name" value="DCL_NRPS"/>
    <property type="match status" value="1"/>
</dbReference>
<dbReference type="GO" id="GO:0031177">
    <property type="term" value="F:phosphopantetheine binding"/>
    <property type="evidence" value="ECO:0007669"/>
    <property type="project" value="InterPro"/>
</dbReference>
<evidence type="ECO:0000256" key="3">
    <source>
        <dbReference type="ARBA" id="ARBA00022450"/>
    </source>
</evidence>
<dbReference type="NCBIfam" id="NF003417">
    <property type="entry name" value="PRK04813.1"/>
    <property type="match status" value="2"/>
</dbReference>
<reference evidence="12" key="2">
    <citation type="submission" date="2018-04" db="EMBL/GenBank/DDBJ databases">
        <title>Draft genome sequence of Mycobacterium montefiorense isolated from Japanese black salamander.</title>
        <authorList>
            <person name="Fukano H."/>
            <person name="Yoshida M."/>
            <person name="Shimizu A."/>
            <person name="Iwao H."/>
            <person name="Kurata O."/>
            <person name="Katayama Y."/>
            <person name="Omatsu T."/>
            <person name="Mizutani T."/>
            <person name="Wada S."/>
            <person name="Hoshino Y."/>
        </authorList>
    </citation>
    <scope>NUCLEOTIDE SEQUENCE [LARGE SCALE GENOMIC DNA]</scope>
    <source>
        <strain evidence="12">BS</strain>
    </source>
</reference>
<dbReference type="InterPro" id="IPR045851">
    <property type="entry name" value="AMP-bd_C_sf"/>
</dbReference>
<dbReference type="Proteomes" id="UP001139505">
    <property type="component" value="Unassembled WGS sequence"/>
</dbReference>
<dbReference type="GO" id="GO:0008610">
    <property type="term" value="P:lipid biosynthetic process"/>
    <property type="evidence" value="ECO:0007669"/>
    <property type="project" value="UniProtKB-ARBA"/>
</dbReference>
<dbReference type="InterPro" id="IPR010060">
    <property type="entry name" value="NRPS_synth"/>
</dbReference>
<dbReference type="InterPro" id="IPR036736">
    <property type="entry name" value="ACP-like_sf"/>
</dbReference>
<dbReference type="EMBL" id="BFCH01000018">
    <property type="protein sequence ID" value="GBG38506.1"/>
    <property type="molecule type" value="Genomic_DNA"/>
</dbReference>
<sequence length="2556" mass="274246">MADGKRRLLSIDLLDGGEAAQLDDWGNRAVLTRPVTAVTIPELFAAQVAAAPEAVALVCGDRSWTYREVDEIAERLARVLTGHGASPGQTVALLFSRSAEAIVSMVAVHKAGAAYLPIDPALPDARVEFMLGDAAPVAAVTTAALRSRLDGADLVVVDFDEPGADPDTKLSAPAPEDLAYMIYTSGTTGVPKGVAITQQNATSLLEKLHAGVSSGSGQVWSQWHSYSFDVSVWEIFGCLLHGGRLVIVPETVASSPEDLHSLLVAEKVSVLCQTPSAAAMLSSEGLESAAVFVAGEALPSEVVDRWAPGRVLINAYGPTEGTIYAAMSTSLTPDSGAPIGSPVPGAALFVLDKWLRPTLEGVTGELYIAGRGVAVGYLRRSPLTASRFVACPFGGPGARMYRTGDLVRWGSDGQLQYLGRADEQVKIRGYRIELGEVQAALAAIDGVQAAAVIAREDRPGDKRLVGYVTVTSAAEPAQMRAALADRLPAYMVPTAVVVLDTLPLTVNGKLDKRVLPAPEYAGGGEYRAPSDAVEEILAEIYAQVLGVEKVGVDDSFFDLGGDSILSMQVAARARAAGVLCRPRDIFVEQTVARVARVATMTDGADGVVDEGIGEVVATPIIRWLQGVVGPVEQFNQTMVVQAPTGVTEADVAPVLQALVDRHATLRLRVEDDDAGEWSLAVPEVGTEDAAGLVASVDVLSDEALVEARSRLNPAAGVMLSALWVGSTSQLVLIIHHLAVDGVSWRILLEDLNIAWAQHHSGQPMALPPGGTSFARWSSLLEDHAQLPAVVEQAEAWRRVASVPAALPAVRPEVDTYVTAEQMSAELDVETTRLLLGEVPAAFHAGVQDILLIAFGLAWTEFLDNGGAPIGIGVEGHGRHEELAPNVDLSRTVGWFTTKYPVSLAVGGLDWAQVMAGDTALGPLIKDAKEQLRGLPDPLTYGLLRYANKDVDLQGNDPAIGFNYLGRLGAGTAAELTGDLWRISEEGLSVAGAATAVPLPLMHTVDLNAGTMDTEAGPHLHASWTWAPSALDGEQISRLSQLWFEALTGICAHVRNGGGGLTPSDLAPARLSQQQLNELEQQYSLADVLPLTPVQQGLLFHASIAQGGDNGDDVYAVQLGITVAGAIDPHRLRDAVQTVVNRHPNLAARFCAQFDEPLQVIPAEPVMAWRYIQLDSDEIGHDEQVDRLCAAERDAVSDLAARPAFRAALIRIADNKHRFVLTNHHIVMDGWSLPILLREIFASYYGERLPAPASYRSILTWLAAQDRGAAQAAWRQMLDGFDNPTLVGPATRLGLGRRRVDSYRVSVETTRELSTLARSCHTTVNTVLQAAWAQLLMWLTGQRDVAFGTAVSGRPPEVVGSESIVGLLINTVPVRANTTVATTIADLLKQLQDAHNNRLEHEHLGLTDIHRATGHDQLFDTLFLYENYPIDTNVPVGVHELAITDVTNREYNHYPLSVMALPGHELGIRVEYDTDVFDPASIETLVERFQRVLAAMTADPTQRLSSMDVLDAGEHARLDEWGNRAVLTQPVVGATTIPEMFAAQISRTPDGVALVDGERSWTYRELDEAAERLARVLVDRGARPGECVALLFSRSAEAIMAMIAVLKSGAAYLPIDPVMPDARLEFMLGDATPVAAVTNAAMRSRFEGADLPVIDVDDPDLAVPSDVTLPVAAPEDLAYTIYTSGTTGVPKGVAITHANATSLLESPDPNAPTGPDQVWSQWHSYSFDVSVWEIFNALLHGARLVVVPESAVASAHELRDLLIAEQVTVVGQTPSALAMMPGEGLESATLVMAGEATPNEVVDRWASGRVMINAYGPTEATIYAAISAPFAVGGGAPIGVPIPGAALFVLDKWLRPAPEGVVGELYIAGRGVAVGYLRRPGLTSSRFVACPFGGPGARMYRTGDLVRWGSDGQLQYLGRADEQVKIRGYRIELGEVQAALAALDGVQAAAVIAREDRPGDKRLVGYVTVTGDVDPAQMRAALAERLPPYMVPTAVVVLDTLPRTVNGKLDKRALPAPEYQNVLRYTPPATPTEEIVAGIYGQVLGLERVGVENSFFDLGGDSLSAMRVVAAINTAFDANLSVRTLFEGPSVRSVSGRLDSNVDSDEESDRHGPSYVAVHGRDTEGLRASDLMLDKFIDDTTLNDAPTLPGPSAEARTVLLTGSTGFLGRYLALEWLKQLKRVDGKLICLVRASSDQEAWNRLEKTFDSGDPQLVEHFHQLAADHLEVVAGDKGEANLGLDEQTWQRLADTVDLIVDSAAVVNGVLPYRELFGPNVVGTAELLKFALTTRMKPYAYVSTSDLGRQVEPALFTEDADIRVVSPTRVLDGSYANGYGNSKWAGEVLLREANEQFGLPVSVFRSDMILSDVSYAGQFNVTDIVTRMILSLVSTGVAPGSFYQLDENGNRQRAHFDGLPVEFVAEAIATLGAQVVDGFETYHVMNPHDDGIGIDTYVDWLIDAGYPIQRIDDFGEWVRQFEAGLRALPDRQRQHSVLQMLQLMLHNPDQIQALEPTRGSFAPTDRFRAAVQEAKIGPDNDTPHISAPVIIKYVTDLQLVGLL</sequence>
<dbReference type="InterPro" id="IPR010080">
    <property type="entry name" value="Thioester_reductase-like_dom"/>
</dbReference>
<dbReference type="SUPFAM" id="SSF51735">
    <property type="entry name" value="NAD(P)-binding Rossmann-fold domains"/>
    <property type="match status" value="1"/>
</dbReference>
<dbReference type="InterPro" id="IPR010071">
    <property type="entry name" value="AA_adenyl_dom"/>
</dbReference>
<dbReference type="InterPro" id="IPR029058">
    <property type="entry name" value="AB_hydrolase_fold"/>
</dbReference>
<dbReference type="InterPro" id="IPR000873">
    <property type="entry name" value="AMP-dep_synth/lig_dom"/>
</dbReference>
<evidence type="ECO:0000313" key="12">
    <source>
        <dbReference type="Proteomes" id="UP000245060"/>
    </source>
</evidence>
<dbReference type="Pfam" id="PF00501">
    <property type="entry name" value="AMP-binding"/>
    <property type="match status" value="2"/>
</dbReference>
<dbReference type="InterPro" id="IPR023213">
    <property type="entry name" value="CAT-like_dom_sf"/>
</dbReference>
<dbReference type="GO" id="GO:0044550">
    <property type="term" value="P:secondary metabolite biosynthetic process"/>
    <property type="evidence" value="ECO:0007669"/>
    <property type="project" value="UniProtKB-ARBA"/>
</dbReference>
<dbReference type="InterPro" id="IPR013120">
    <property type="entry name" value="FAR_NAD-bd"/>
</dbReference>
<evidence type="ECO:0000313" key="10">
    <source>
        <dbReference type="EMBL" id="GBG38506.1"/>
    </source>
</evidence>
<dbReference type="PROSITE" id="PS00455">
    <property type="entry name" value="AMP_BINDING"/>
    <property type="match status" value="1"/>
</dbReference>
<evidence type="ECO:0000256" key="1">
    <source>
        <dbReference type="ARBA" id="ARBA00001957"/>
    </source>
</evidence>
<dbReference type="Pfam" id="PF13193">
    <property type="entry name" value="AMP-binding_C"/>
    <property type="match status" value="2"/>
</dbReference>
<dbReference type="InterPro" id="IPR020845">
    <property type="entry name" value="AMP-binding_CS"/>
</dbReference>
<protein>
    <submittedName>
        <fullName evidence="11">Non-ribosomal peptide synthetase</fullName>
    </submittedName>
</protein>
<dbReference type="SUPFAM" id="SSF56801">
    <property type="entry name" value="Acetyl-CoA synthetase-like"/>
    <property type="match status" value="2"/>
</dbReference>
<reference evidence="11" key="3">
    <citation type="journal article" date="2022" name="Microbiol. Resour. Announc.">
        <title>Draft Genome Sequences of Eight Mycobacterium montefiorense Strains Isolated from Salamanders in Captivity.</title>
        <authorList>
            <person name="Komine T."/>
            <person name="Ihara H."/>
            <person name="Fukano H."/>
            <person name="Hoshino Y."/>
            <person name="Kurata O."/>
            <person name="Wada S."/>
        </authorList>
    </citation>
    <scope>NUCLEOTIDE SEQUENCE</scope>
    <source>
        <strain evidence="11">NJB18185</strain>
    </source>
</reference>
<evidence type="ECO:0000259" key="9">
    <source>
        <dbReference type="PROSITE" id="PS50075"/>
    </source>
</evidence>
<feature type="domain" description="Carrier" evidence="9">
    <location>
        <begin position="528"/>
        <end position="602"/>
    </location>
</feature>
<comment type="similarity">
    <text evidence="2">Belongs to the ATP-dependent AMP-binding enzyme family.</text>
</comment>
<dbReference type="GO" id="GO:0005829">
    <property type="term" value="C:cytosol"/>
    <property type="evidence" value="ECO:0007669"/>
    <property type="project" value="TreeGrafter"/>
</dbReference>
<dbReference type="InterPro" id="IPR006162">
    <property type="entry name" value="Ppantetheine_attach_site"/>
</dbReference>
<dbReference type="GO" id="GO:0017000">
    <property type="term" value="P:antibiotic biosynthetic process"/>
    <property type="evidence" value="ECO:0007669"/>
    <property type="project" value="UniProtKB-KW"/>
</dbReference>
<dbReference type="NCBIfam" id="TIGR01733">
    <property type="entry name" value="AA-adenyl-dom"/>
    <property type="match status" value="2"/>
</dbReference>
<dbReference type="PANTHER" id="PTHR45527">
    <property type="entry name" value="NONRIBOSOMAL PEPTIDE SYNTHETASE"/>
    <property type="match status" value="1"/>
</dbReference>
<keyword evidence="3" id="KW-0596">Phosphopantetheine</keyword>
<keyword evidence="7" id="KW-0045">Antibiotic biosynthesis</keyword>
<keyword evidence="4" id="KW-0597">Phosphoprotein</keyword>
<dbReference type="PANTHER" id="PTHR45527:SF1">
    <property type="entry name" value="FATTY ACID SYNTHASE"/>
    <property type="match status" value="1"/>
</dbReference>
<dbReference type="FunFam" id="3.40.50.12780:FF:000012">
    <property type="entry name" value="Non-ribosomal peptide synthetase"/>
    <property type="match status" value="2"/>
</dbReference>
<evidence type="ECO:0000256" key="4">
    <source>
        <dbReference type="ARBA" id="ARBA00022553"/>
    </source>
</evidence>
<evidence type="ECO:0000313" key="11">
    <source>
        <dbReference type="EMBL" id="GKU70756.1"/>
    </source>
</evidence>
<comment type="cofactor">
    <cofactor evidence="1">
        <name>pantetheine 4'-phosphate</name>
        <dbReference type="ChEBI" id="CHEBI:47942"/>
    </cofactor>
</comment>
<dbReference type="FunFam" id="3.40.50.980:FF:000001">
    <property type="entry name" value="Non-ribosomal peptide synthetase"/>
    <property type="match status" value="2"/>
</dbReference>
<name>A0AA37PJ73_9MYCO</name>
<dbReference type="SUPFAM" id="SSF47336">
    <property type="entry name" value="ACP-like"/>
    <property type="match status" value="2"/>
</dbReference>
<dbReference type="InterPro" id="IPR025110">
    <property type="entry name" value="AMP-bd_C"/>
</dbReference>
<dbReference type="NCBIfam" id="TIGR01746">
    <property type="entry name" value="Thioester-redct"/>
    <property type="match status" value="1"/>
</dbReference>
<dbReference type="PROSITE" id="PS50075">
    <property type="entry name" value="CARRIER"/>
    <property type="match status" value="2"/>
</dbReference>
<reference evidence="11" key="4">
    <citation type="submission" date="2022-04" db="EMBL/GenBank/DDBJ databases">
        <authorList>
            <person name="Komine T."/>
            <person name="Fukano H."/>
            <person name="Wada S."/>
        </authorList>
    </citation>
    <scope>NUCLEOTIDE SEQUENCE</scope>
    <source>
        <strain evidence="11">NJB18185</strain>
    </source>
</reference>
<dbReference type="FunFam" id="3.30.300.30:FF:000010">
    <property type="entry name" value="Enterobactin synthetase component F"/>
    <property type="match status" value="2"/>
</dbReference>
<dbReference type="Gene3D" id="3.30.559.10">
    <property type="entry name" value="Chloramphenicol acetyltransferase-like domain"/>
    <property type="match status" value="2"/>
</dbReference>
<reference evidence="10" key="1">
    <citation type="journal article" date="2018" name="Genome Announc.">
        <title>Draft Genome Sequence of Mycobacterium montefiorense Isolated from Japanese Black Salamander (Hynobius nigrescens).</title>
        <authorList>
            <person name="Fukano H."/>
            <person name="Yoshida M."/>
            <person name="Shimizu A."/>
            <person name="Iwao H."/>
            <person name="Katayama Y."/>
            <person name="Omatsu T."/>
            <person name="Mizutani T."/>
            <person name="Kurata O."/>
            <person name="Wada S."/>
            <person name="Hoshino Y."/>
        </authorList>
    </citation>
    <scope>NUCLEOTIDE SEQUENCE</scope>
    <source>
        <strain evidence="10">BS</strain>
    </source>
</reference>
<dbReference type="GO" id="GO:0043041">
    <property type="term" value="P:amino acid activation for nonribosomal peptide biosynthetic process"/>
    <property type="evidence" value="ECO:0007669"/>
    <property type="project" value="TreeGrafter"/>
</dbReference>
<evidence type="ECO:0000313" key="13">
    <source>
        <dbReference type="Proteomes" id="UP001139505"/>
    </source>
</evidence>
<dbReference type="InterPro" id="IPR042099">
    <property type="entry name" value="ANL_N_sf"/>
</dbReference>
<dbReference type="SMART" id="SM00823">
    <property type="entry name" value="PKS_PP"/>
    <property type="match status" value="2"/>
</dbReference>
<keyword evidence="6" id="KW-0677">Repeat</keyword>
<dbReference type="RefSeq" id="WP_108922815.1">
    <property type="nucleotide sequence ID" value="NZ_BFCH01000018.1"/>
</dbReference>
<dbReference type="NCBIfam" id="TIGR01720">
    <property type="entry name" value="NRPS-para261"/>
    <property type="match status" value="1"/>
</dbReference>
<gene>
    <name evidence="10" type="ORF">MmonteBS_28780</name>
    <name evidence="11" type="ORF">NJB18185_05330</name>
</gene>
<evidence type="ECO:0000256" key="6">
    <source>
        <dbReference type="ARBA" id="ARBA00022737"/>
    </source>
</evidence>
<dbReference type="Gene3D" id="3.40.50.720">
    <property type="entry name" value="NAD(P)-binding Rossmann-like Domain"/>
    <property type="match status" value="1"/>
</dbReference>
<dbReference type="InterPro" id="IPR009081">
    <property type="entry name" value="PP-bd_ACP"/>
</dbReference>
<feature type="region of interest" description="Disordered" evidence="8">
    <location>
        <begin position="2091"/>
        <end position="2113"/>
    </location>
</feature>
<dbReference type="Gene3D" id="3.40.50.12780">
    <property type="entry name" value="N-terminal domain of ligase-like"/>
    <property type="match status" value="2"/>
</dbReference>
<dbReference type="FunFam" id="2.30.38.10:FF:000001">
    <property type="entry name" value="Non-ribosomal peptide synthetase PvdI"/>
    <property type="match status" value="1"/>
</dbReference>
<dbReference type="Gene3D" id="3.30.300.30">
    <property type="match status" value="2"/>
</dbReference>
<dbReference type="InterPro" id="IPR001242">
    <property type="entry name" value="Condensation_dom"/>
</dbReference>